<accession>C4IGR5</accession>
<comment type="caution">
    <text evidence="1">The sequence shown here is derived from an EMBL/GenBank/DDBJ whole genome shotgun (WGS) entry which is preliminary data.</text>
</comment>
<dbReference type="EMBL" id="ACOM01000005">
    <property type="protein sequence ID" value="EEP54444.1"/>
    <property type="molecule type" value="Genomic_DNA"/>
</dbReference>
<dbReference type="Proteomes" id="UP000003081">
    <property type="component" value="Unassembled WGS sequence"/>
</dbReference>
<dbReference type="SUPFAM" id="SSF69279">
    <property type="entry name" value="Phage tail proteins"/>
    <property type="match status" value="1"/>
</dbReference>
<name>C4IGR5_CLOBU</name>
<dbReference type="AlphaFoldDB" id="C4IGR5"/>
<gene>
    <name evidence="1" type="ORF">CLP_2609</name>
</gene>
<dbReference type="Gene3D" id="2.30.110.40">
    <property type="entry name" value="Phage tail tube protein"/>
    <property type="match status" value="1"/>
</dbReference>
<proteinExistence type="predicted"/>
<reference evidence="1 2" key="1">
    <citation type="submission" date="2009-08" db="EMBL/GenBank/DDBJ databases">
        <authorList>
            <person name="Shrivastava S."/>
            <person name="Brinkac L.B."/>
            <person name="Brown J.L."/>
            <person name="Bruce D.B."/>
            <person name="Detter C."/>
            <person name="Green L.D."/>
            <person name="Munk C.A."/>
            <person name="Rogers Y.C."/>
            <person name="Tapia R."/>
            <person name="Sims D.R."/>
            <person name="Smith L.A."/>
            <person name="Smith T.J."/>
            <person name="Sutton G."/>
            <person name="Brettin T."/>
        </authorList>
    </citation>
    <scope>NUCLEOTIDE SEQUENCE [LARGE SCALE GENOMIC DNA]</scope>
    <source>
        <strain evidence="2">E4 str. BoNT E BL5262</strain>
    </source>
</reference>
<protein>
    <recommendedName>
        <fullName evidence="3">XkdM protein, phage-like element PBSX</fullName>
    </recommendedName>
</protein>
<dbReference type="eggNOG" id="ENOG5030DF7">
    <property type="taxonomic scope" value="Bacteria"/>
</dbReference>
<dbReference type="InterPro" id="IPR018989">
    <property type="entry name" value="DUF2001"/>
</dbReference>
<evidence type="ECO:0000313" key="1">
    <source>
        <dbReference type="EMBL" id="EEP54444.1"/>
    </source>
</evidence>
<evidence type="ECO:0000313" key="2">
    <source>
        <dbReference type="Proteomes" id="UP000003081"/>
    </source>
</evidence>
<evidence type="ECO:0008006" key="3">
    <source>
        <dbReference type="Google" id="ProtNLM"/>
    </source>
</evidence>
<organism evidence="1 2">
    <name type="scientific">Clostridium butyricum E4 str. BoNT E BL5262</name>
    <dbReference type="NCBI Taxonomy" id="632245"/>
    <lineage>
        <taxon>Bacteria</taxon>
        <taxon>Bacillati</taxon>
        <taxon>Bacillota</taxon>
        <taxon>Clostridia</taxon>
        <taxon>Eubacteriales</taxon>
        <taxon>Clostridiaceae</taxon>
        <taxon>Clostridium</taxon>
    </lineage>
</organism>
<dbReference type="RefSeq" id="WP_003409925.1">
    <property type="nucleotide sequence ID" value="NZ_ACOM01000005.1"/>
</dbReference>
<sequence length="141" mass="15721">MAVNTNQILNGKGGNTWFNNSKLATVKKMNAKVTGDFEDENFCGDPATYTIYNGWGGEGSVTIKPTNSEIWSTLCKAYKDGTMPDIKIVTSLQRNDGKAERVALKNVVFTEFDIVNFEAKTAVEREFPFKFSDFEVLEEIA</sequence>
<keyword evidence="2" id="KW-1185">Reference proteome</keyword>
<dbReference type="InterPro" id="IPR038628">
    <property type="entry name" value="XkdM-like_sf"/>
</dbReference>
<dbReference type="Pfam" id="PF09393">
    <property type="entry name" value="DUF2001"/>
    <property type="match status" value="1"/>
</dbReference>
<dbReference type="HOGENOM" id="CLU_139219_1_0_9"/>